<accession>A0A1B7WJG2</accession>
<name>A0A1B7WJG2_APHFL</name>
<comment type="caution">
    <text evidence="2">The sequence shown here is derived from an EMBL/GenBank/DDBJ whole genome shotgun (WGS) entry which is preliminary data.</text>
</comment>
<sequence>MSGADPPFQSFLQSSASVRRAESKEPQGVRKMEQQQPQKVRARLPILVSNRTRKPKRKRGERKEWSRKRW</sequence>
<feature type="compositionally biased region" description="Basic and acidic residues" evidence="1">
    <location>
        <begin position="19"/>
        <end position="33"/>
    </location>
</feature>
<feature type="compositionally biased region" description="Basic residues" evidence="1">
    <location>
        <begin position="51"/>
        <end position="70"/>
    </location>
</feature>
<reference evidence="2 3" key="1">
    <citation type="submission" date="2015-09" db="EMBL/GenBank/DDBJ databases">
        <title>Aphanizomenon flos-aquae WA102.</title>
        <authorList>
            <person name="Driscoll C."/>
        </authorList>
    </citation>
    <scope>NUCLEOTIDE SEQUENCE [LARGE SCALE GENOMIC DNA]</scope>
    <source>
        <strain evidence="2">WA102</strain>
    </source>
</reference>
<protein>
    <submittedName>
        <fullName evidence="2">Uncharacterized protein</fullName>
    </submittedName>
</protein>
<evidence type="ECO:0000313" key="3">
    <source>
        <dbReference type="Proteomes" id="UP000092093"/>
    </source>
</evidence>
<feature type="region of interest" description="Disordered" evidence="1">
    <location>
        <begin position="1"/>
        <end position="70"/>
    </location>
</feature>
<evidence type="ECO:0000256" key="1">
    <source>
        <dbReference type="SAM" id="MobiDB-lite"/>
    </source>
</evidence>
<dbReference type="Proteomes" id="UP000092093">
    <property type="component" value="Unassembled WGS sequence"/>
</dbReference>
<evidence type="ECO:0000313" key="2">
    <source>
        <dbReference type="EMBL" id="OBQ37271.1"/>
    </source>
</evidence>
<organism evidence="2 3">
    <name type="scientific">Aphanizomenon flos-aquae WA102</name>
    <dbReference type="NCBI Taxonomy" id="1710896"/>
    <lineage>
        <taxon>Bacteria</taxon>
        <taxon>Bacillati</taxon>
        <taxon>Cyanobacteriota</taxon>
        <taxon>Cyanophyceae</taxon>
        <taxon>Nostocales</taxon>
        <taxon>Aphanizomenonaceae</taxon>
        <taxon>Aphanizomenon</taxon>
    </lineage>
</organism>
<gene>
    <name evidence="2" type="ORF">AN484_25130</name>
</gene>
<proteinExistence type="predicted"/>
<dbReference type="EMBL" id="LJOW01000269">
    <property type="protein sequence ID" value="OBQ37271.1"/>
    <property type="molecule type" value="Genomic_DNA"/>
</dbReference>
<dbReference type="AlphaFoldDB" id="A0A1B7WJG2"/>